<keyword evidence="2" id="KW-0378">Hydrolase</keyword>
<dbReference type="AlphaFoldDB" id="A0A2C6WN69"/>
<dbReference type="EMBL" id="CP093217">
    <property type="protein sequence ID" value="UQW82410.1"/>
    <property type="molecule type" value="Genomic_DNA"/>
</dbReference>
<comment type="similarity">
    <text evidence="2">Belongs to the CobB/CobQ family. GatD subfamily.</text>
</comment>
<name>A0A2C6WN69_9STAP</name>
<dbReference type="EC" id="3.5.1.2" evidence="2"/>
<dbReference type="GO" id="GO:0008360">
    <property type="term" value="P:regulation of cell shape"/>
    <property type="evidence" value="ECO:0007669"/>
    <property type="project" value="UniProtKB-KW"/>
</dbReference>
<organism evidence="4 6">
    <name type="scientific">Staphylococcus edaphicus</name>
    <dbReference type="NCBI Taxonomy" id="1955013"/>
    <lineage>
        <taxon>Bacteria</taxon>
        <taxon>Bacillati</taxon>
        <taxon>Bacillota</taxon>
        <taxon>Bacilli</taxon>
        <taxon>Bacillales</taxon>
        <taxon>Staphylococcaceae</taxon>
        <taxon>Staphylococcus</taxon>
    </lineage>
</organism>
<evidence type="ECO:0000313" key="6">
    <source>
        <dbReference type="Proteomes" id="UP000223828"/>
    </source>
</evidence>
<dbReference type="GO" id="GO:0140282">
    <property type="term" value="F:carbon-nitrogen ligase activity on lipid II"/>
    <property type="evidence" value="ECO:0007669"/>
    <property type="project" value="UniProtKB-UniRule"/>
</dbReference>
<accession>A0A2C6WN69</accession>
<dbReference type="UniPathway" id="UPA00219"/>
<evidence type="ECO:0000313" key="5">
    <source>
        <dbReference type="EMBL" id="UQW82410.1"/>
    </source>
</evidence>
<keyword evidence="2" id="KW-0133">Cell shape</keyword>
<dbReference type="GO" id="GO:0009252">
    <property type="term" value="P:peptidoglycan biosynthetic process"/>
    <property type="evidence" value="ECO:0007669"/>
    <property type="project" value="UniProtKB-UniRule"/>
</dbReference>
<proteinExistence type="inferred from homology"/>
<evidence type="ECO:0000313" key="4">
    <source>
        <dbReference type="EMBL" id="PHK49525.1"/>
    </source>
</evidence>
<dbReference type="GO" id="GO:0009236">
    <property type="term" value="P:cobalamin biosynthetic process"/>
    <property type="evidence" value="ECO:0007669"/>
    <property type="project" value="InterPro"/>
</dbReference>
<dbReference type="PANTHER" id="PTHR21343:SF9">
    <property type="entry name" value="LIPID II ISOGLUTAMINYL SYNTHASE (GLUTAMINE-HYDROLYZING) SUBUNIT GATD"/>
    <property type="match status" value="1"/>
</dbReference>
<dbReference type="CDD" id="cd01750">
    <property type="entry name" value="GATase1_CobQ"/>
    <property type="match status" value="1"/>
</dbReference>
<feature type="binding site" evidence="2">
    <location>
        <position position="128"/>
    </location>
    <ligand>
        <name>substrate</name>
    </ligand>
</feature>
<dbReference type="SUPFAM" id="SSF52317">
    <property type="entry name" value="Class I glutamine amidotransferase-like"/>
    <property type="match status" value="1"/>
</dbReference>
<dbReference type="InterPro" id="IPR033949">
    <property type="entry name" value="CobQ_GATase1"/>
</dbReference>
<dbReference type="GO" id="GO:0071555">
    <property type="term" value="P:cell wall organization"/>
    <property type="evidence" value="ECO:0007669"/>
    <property type="project" value="UniProtKB-KW"/>
</dbReference>
<comment type="pathway">
    <text evidence="2">Cell wall biogenesis; peptidoglycan biosynthesis.</text>
</comment>
<reference evidence="4" key="1">
    <citation type="journal article" date="2017" name="Appl. Environ. Microbiol.">
        <title>Staphylococcus edaphicus sp. nov., isolated in Antarctica, harbours mecC gene and genomic islands with suspected role in adaptation to extreme environment.</title>
        <authorList>
            <person name="Pantucek R."/>
            <person name="Sedlacek I."/>
            <person name="Indrakova A."/>
            <person name="Vrbovska V."/>
            <person name="Maslanova I."/>
            <person name="Kovarovic V."/>
            <person name="Svec P."/>
            <person name="Kralova S."/>
            <person name="Kristofova L."/>
            <person name="Keklakova J."/>
            <person name="Petras P."/>
            <person name="Doskar J."/>
        </authorList>
    </citation>
    <scope>NUCLEOTIDE SEQUENCE</scope>
    <source>
        <strain evidence="4">CCM 8730</strain>
    </source>
</reference>
<dbReference type="RefSeq" id="WP_099090430.1">
    <property type="nucleotide sequence ID" value="NZ_CP093217.1"/>
</dbReference>
<reference evidence="6" key="2">
    <citation type="submission" date="2017-10" db="EMBL/GenBank/DDBJ databases">
        <title>Staphylococcus edaphicus sp. nov., isolated in Antarctica, harbouring mecC gene and genomic islands essential in adaptation to extreme environment.</title>
        <authorList>
            <person name="Pantucek R."/>
            <person name="Sedlacek I."/>
            <person name="Indrakova A."/>
            <person name="Vrbovska V."/>
            <person name="Maslanova I."/>
            <person name="Kovarovic V."/>
            <person name="Svec P."/>
            <person name="Kralova S."/>
            <person name="Kristofova L."/>
            <person name="Keklakova J."/>
            <person name="Petras P."/>
            <person name="Doskar J."/>
        </authorList>
    </citation>
    <scope>NUCLEOTIDE SEQUENCE [LARGE SCALE GENOMIC DNA]</scope>
    <source>
        <strain evidence="6">CCM 5085</strain>
    </source>
</reference>
<evidence type="ECO:0000256" key="1">
    <source>
        <dbReference type="ARBA" id="ARBA00022962"/>
    </source>
</evidence>
<dbReference type="PROSITE" id="PS51274">
    <property type="entry name" value="GATASE_COBBQ"/>
    <property type="match status" value="1"/>
</dbReference>
<keyword evidence="1 2" id="KW-0315">Glutamine amidotransferase</keyword>
<dbReference type="InterPro" id="IPR043702">
    <property type="entry name" value="Lipid_II_synth_GatD"/>
</dbReference>
<dbReference type="HAMAP" id="MF_02213">
    <property type="entry name" value="Lipid_II_synth_GatD"/>
    <property type="match status" value="1"/>
</dbReference>
<keyword evidence="2" id="KW-0573">Peptidoglycan synthesis</keyword>
<comment type="catalytic activity">
    <reaction evidence="2">
        <text>beta-D-GlcNAc-(1-&gt;4)-Mur2Ac(oyl-L-Ala-gamma-D-Glu-L-Lys-D-Ala-D-Ala)-di-trans,octa-cis-undecaprenyl diphosphate + L-glutamine + ATP + H2O = beta-D-GlcNAc-(1-&gt;4)-Mur2Ac(oyl-L-Ala-D-isoglutaminyl-L-Lys-D-Ala-D-Ala)-di-trans,octa-cis-undecaprenyl diphosphate + L-glutamate + ADP + phosphate + H(+)</text>
        <dbReference type="Rhea" id="RHEA:57928"/>
        <dbReference type="ChEBI" id="CHEBI:15377"/>
        <dbReference type="ChEBI" id="CHEBI:15378"/>
        <dbReference type="ChEBI" id="CHEBI:29985"/>
        <dbReference type="ChEBI" id="CHEBI:30616"/>
        <dbReference type="ChEBI" id="CHEBI:43474"/>
        <dbReference type="ChEBI" id="CHEBI:58359"/>
        <dbReference type="ChEBI" id="CHEBI:60033"/>
        <dbReference type="ChEBI" id="CHEBI:62233"/>
        <dbReference type="ChEBI" id="CHEBI:456216"/>
        <dbReference type="EC" id="6.3.5.13"/>
    </reaction>
</comment>
<feature type="active site" description="Nucleophile" evidence="2">
    <location>
        <position position="94"/>
    </location>
</feature>
<comment type="catalytic activity">
    <reaction evidence="2">
        <text>L-glutamine + H2O = L-glutamate + NH4(+)</text>
        <dbReference type="Rhea" id="RHEA:15889"/>
        <dbReference type="ChEBI" id="CHEBI:15377"/>
        <dbReference type="ChEBI" id="CHEBI:28938"/>
        <dbReference type="ChEBI" id="CHEBI:29985"/>
        <dbReference type="ChEBI" id="CHEBI:58359"/>
        <dbReference type="EC" id="3.5.1.2"/>
    </reaction>
</comment>
<reference evidence="5" key="4">
    <citation type="submission" date="2022-03" db="EMBL/GenBank/DDBJ databases">
        <title>Complete Genome Sequence of Staphylococcus edaphicus strain CCM 8731.</title>
        <authorList>
            <person name="Rimmer C.O."/>
            <person name="Thomas J.C."/>
        </authorList>
    </citation>
    <scope>NUCLEOTIDE SEQUENCE</scope>
    <source>
        <strain evidence="5">CCM 8731</strain>
    </source>
</reference>
<evidence type="ECO:0000256" key="2">
    <source>
        <dbReference type="HAMAP-Rule" id="MF_02213"/>
    </source>
</evidence>
<keyword evidence="2" id="KW-0961">Cell wall biogenesis/degradation</keyword>
<protein>
    <recommendedName>
        <fullName evidence="2">Lipid II isoglutaminyl synthase (glutamine-hydrolyzing) subunit GatD</fullName>
        <ecNumber evidence="2">6.3.5.13</ecNumber>
    </recommendedName>
    <alternativeName>
        <fullName evidence="2">Lipid II isoglutaminyl synthase glutaminase subunit</fullName>
        <ecNumber evidence="2">3.5.1.2</ecNumber>
    </alternativeName>
</protein>
<keyword evidence="2" id="KW-0436">Ligase</keyword>
<evidence type="ECO:0000313" key="7">
    <source>
        <dbReference type="Proteomes" id="UP001056588"/>
    </source>
</evidence>
<comment type="function">
    <text evidence="2">The lipid II isoglutaminyl synthase complex catalyzes the formation of alpha-D-isoglutamine in the cell wall lipid II stem peptide. The GatD subunit catalyzes the hydrolysis of glutamine to glutamate and ammonia. The resulting ammonia molecule is channeled to the active site of MurT.</text>
</comment>
<dbReference type="InterPro" id="IPR011698">
    <property type="entry name" value="GATase_3"/>
</dbReference>
<dbReference type="EC" id="6.3.5.13" evidence="2"/>
<dbReference type="EMBL" id="MRZN01000011">
    <property type="protein sequence ID" value="PHK49525.1"/>
    <property type="molecule type" value="Genomic_DNA"/>
</dbReference>
<keyword evidence="7" id="KW-1185">Reference proteome</keyword>
<reference evidence="4" key="3">
    <citation type="submission" date="2017-10" db="EMBL/GenBank/DDBJ databases">
        <authorList>
            <person name="Vrbovska V."/>
            <person name="Kovarovic V."/>
            <person name="Indrakova A."/>
        </authorList>
    </citation>
    <scope>NUCLEOTIDE SEQUENCE</scope>
    <source>
        <strain evidence="4">CCM 8730</strain>
    </source>
</reference>
<dbReference type="Proteomes" id="UP001056588">
    <property type="component" value="Chromosome"/>
</dbReference>
<dbReference type="InterPro" id="IPR029062">
    <property type="entry name" value="Class_I_gatase-like"/>
</dbReference>
<feature type="domain" description="CobB/CobQ-like glutamine amidotransferase" evidence="3">
    <location>
        <begin position="6"/>
        <end position="196"/>
    </location>
</feature>
<dbReference type="OrthoDB" id="9782045at2"/>
<gene>
    <name evidence="2" type="primary">gatD</name>
    <name evidence="4" type="ORF">BTJ66_07920</name>
    <name evidence="5" type="ORF">MNY58_04770</name>
</gene>
<dbReference type="GO" id="GO:0004359">
    <property type="term" value="F:glutaminase activity"/>
    <property type="evidence" value="ECO:0007669"/>
    <property type="project" value="UniProtKB-UniRule"/>
</dbReference>
<sequence length="239" mass="26705">MNELTVYHFMPDKLNLYSDIGNIIALRQRAKLRNIKLNVIDVNETENVTLDHCDIFFIGGGSDREQALATKELSKIKTTLKEAIEDGMPGLTICGGYQFLGSQYITPDGTELAGLNILDFYTKSQTDRLTGDIVIESDTFGTIVGFENHGGRTYHNFGTLGHVTHGFGNNDDDAKEGIHYKNLLGTYLHGPILPKNHEITDYLLEKACERKGIIFEPKQVDNTEEEAAKQVIVNRVTKK</sequence>
<comment type="subunit">
    <text evidence="2">Forms a heterodimer with MurT.</text>
</comment>
<feature type="active site" evidence="2">
    <location>
        <position position="189"/>
    </location>
</feature>
<dbReference type="Pfam" id="PF07685">
    <property type="entry name" value="GATase_3"/>
    <property type="match status" value="1"/>
</dbReference>
<evidence type="ECO:0000259" key="3">
    <source>
        <dbReference type="Pfam" id="PF07685"/>
    </source>
</evidence>
<dbReference type="Proteomes" id="UP000223828">
    <property type="component" value="Unassembled WGS sequence"/>
</dbReference>
<dbReference type="Gene3D" id="3.40.50.880">
    <property type="match status" value="1"/>
</dbReference>
<dbReference type="PANTHER" id="PTHR21343">
    <property type="entry name" value="DETHIOBIOTIN SYNTHETASE"/>
    <property type="match status" value="1"/>
</dbReference>